<sequence length="354" mass="37768">MRLGMDSVIQQDGRAAPASAQASFGSPSRGQLISRAGHGHPHSPRHSLSRPPLQAPSPGGRVRIAVGARPPLSPRQTPLPARPKAVPLTVPATAPRCPASAPRCPAPAPRPPGPSSPAPIRAAAARPGPRTPEVGVGSRGARPASRCRPRAASRVTYSGLHRSAPPRVRSGLTCPASVWNGIQSSVCSGYVLDLPGLSHPIQPTAQGTRTAMLPIQACHAEAVKSKALPSSPPPLEACSRVSEEDARSEASGAWSLRPVTIESESASDVKRSWLSQPQRRPQMPDLKADGRGSRAVGWHHHQLPVRHFRQMARHRTQKPIQCHWPKCRSWRLTDAGSSQGTCKKREVVRGHTEL</sequence>
<feature type="compositionally biased region" description="Pro residues" evidence="1">
    <location>
        <begin position="104"/>
        <end position="117"/>
    </location>
</feature>
<proteinExistence type="predicted"/>
<keyword evidence="2" id="KW-1185">Reference proteome</keyword>
<feature type="compositionally biased region" description="Polar residues" evidence="1">
    <location>
        <begin position="20"/>
        <end position="31"/>
    </location>
</feature>
<evidence type="ECO:0000256" key="1">
    <source>
        <dbReference type="SAM" id="MobiDB-lite"/>
    </source>
</evidence>
<reference evidence="3" key="1">
    <citation type="submission" date="2025-08" db="UniProtKB">
        <authorList>
            <consortium name="RefSeq"/>
        </authorList>
    </citation>
    <scope>IDENTIFICATION</scope>
    <source>
        <tissue evidence="3">Liver</tissue>
    </source>
</reference>
<feature type="compositionally biased region" description="Low complexity" evidence="1">
    <location>
        <begin position="118"/>
        <end position="132"/>
    </location>
</feature>
<accession>A0ABM2YEY5</accession>
<evidence type="ECO:0000313" key="2">
    <source>
        <dbReference type="Proteomes" id="UP000886700"/>
    </source>
</evidence>
<dbReference type="RefSeq" id="XP_040613351.1">
    <property type="nucleotide sequence ID" value="XM_040757417.1"/>
</dbReference>
<name>A0ABM2YEY5_MESAU</name>
<dbReference type="Proteomes" id="UP000886700">
    <property type="component" value="Unplaced"/>
</dbReference>
<gene>
    <name evidence="3" type="primary">LOC121144069</name>
</gene>
<feature type="compositionally biased region" description="Basic residues" evidence="1">
    <location>
        <begin position="37"/>
        <end position="48"/>
    </location>
</feature>
<organism evidence="2 3">
    <name type="scientific">Mesocricetus auratus</name>
    <name type="common">Golden hamster</name>
    <dbReference type="NCBI Taxonomy" id="10036"/>
    <lineage>
        <taxon>Eukaryota</taxon>
        <taxon>Metazoa</taxon>
        <taxon>Chordata</taxon>
        <taxon>Craniata</taxon>
        <taxon>Vertebrata</taxon>
        <taxon>Euteleostomi</taxon>
        <taxon>Mammalia</taxon>
        <taxon>Eutheria</taxon>
        <taxon>Euarchontoglires</taxon>
        <taxon>Glires</taxon>
        <taxon>Rodentia</taxon>
        <taxon>Myomorpha</taxon>
        <taxon>Muroidea</taxon>
        <taxon>Cricetidae</taxon>
        <taxon>Cricetinae</taxon>
        <taxon>Mesocricetus</taxon>
    </lineage>
</organism>
<evidence type="ECO:0000313" key="3">
    <source>
        <dbReference type="RefSeq" id="XP_040613351.1"/>
    </source>
</evidence>
<feature type="region of interest" description="Disordered" evidence="1">
    <location>
        <begin position="266"/>
        <end position="292"/>
    </location>
</feature>
<feature type="region of interest" description="Disordered" evidence="1">
    <location>
        <begin position="1"/>
        <end position="155"/>
    </location>
</feature>
<feature type="compositionally biased region" description="Low complexity" evidence="1">
    <location>
        <begin position="91"/>
        <end position="103"/>
    </location>
</feature>
<protein>
    <submittedName>
        <fullName evidence="3">Translation initiation factor IF-2-like</fullName>
    </submittedName>
</protein>
<dbReference type="GeneID" id="121144069"/>